<comment type="caution">
    <text evidence="7">The sequence shown here is derived from an EMBL/GenBank/DDBJ whole genome shotgun (WGS) entry which is preliminary data.</text>
</comment>
<dbReference type="Pfam" id="PF07690">
    <property type="entry name" value="MFS_1"/>
    <property type="match status" value="1"/>
</dbReference>
<feature type="transmembrane region" description="Helical" evidence="6">
    <location>
        <begin position="396"/>
        <end position="414"/>
    </location>
</feature>
<name>A0ABW2IPT6_9PROT</name>
<keyword evidence="2" id="KW-0813">Transport</keyword>
<reference evidence="8" key="1">
    <citation type="journal article" date="2019" name="Int. J. Syst. Evol. Microbiol.">
        <title>The Global Catalogue of Microorganisms (GCM) 10K type strain sequencing project: providing services to taxonomists for standard genome sequencing and annotation.</title>
        <authorList>
            <consortium name="The Broad Institute Genomics Platform"/>
            <consortium name="The Broad Institute Genome Sequencing Center for Infectious Disease"/>
            <person name="Wu L."/>
            <person name="Ma J."/>
        </authorList>
    </citation>
    <scope>NUCLEOTIDE SEQUENCE [LARGE SCALE GENOMIC DNA]</scope>
    <source>
        <strain evidence="8">CCUG 51308</strain>
    </source>
</reference>
<feature type="transmembrane region" description="Helical" evidence="6">
    <location>
        <begin position="102"/>
        <end position="119"/>
    </location>
</feature>
<dbReference type="InterPro" id="IPR011701">
    <property type="entry name" value="MFS"/>
</dbReference>
<dbReference type="PANTHER" id="PTHR19432:SF35">
    <property type="entry name" value="SOLUTE CARRIER FAMILY 45 MEMBER 3 ISOFORM X1"/>
    <property type="match status" value="1"/>
</dbReference>
<evidence type="ECO:0000256" key="2">
    <source>
        <dbReference type="ARBA" id="ARBA00022448"/>
    </source>
</evidence>
<evidence type="ECO:0000313" key="8">
    <source>
        <dbReference type="Proteomes" id="UP001596492"/>
    </source>
</evidence>
<keyword evidence="8" id="KW-1185">Reference proteome</keyword>
<feature type="transmembrane region" description="Helical" evidence="6">
    <location>
        <begin position="322"/>
        <end position="345"/>
    </location>
</feature>
<dbReference type="PANTHER" id="PTHR19432">
    <property type="entry name" value="SUGAR TRANSPORTER"/>
    <property type="match status" value="1"/>
</dbReference>
<keyword evidence="4 6" id="KW-1133">Transmembrane helix</keyword>
<feature type="transmembrane region" description="Helical" evidence="6">
    <location>
        <begin position="420"/>
        <end position="441"/>
    </location>
</feature>
<proteinExistence type="predicted"/>
<organism evidence="7 8">
    <name type="scientific">Hirschia litorea</name>
    <dbReference type="NCBI Taxonomy" id="1199156"/>
    <lineage>
        <taxon>Bacteria</taxon>
        <taxon>Pseudomonadati</taxon>
        <taxon>Pseudomonadota</taxon>
        <taxon>Alphaproteobacteria</taxon>
        <taxon>Hyphomonadales</taxon>
        <taxon>Hyphomonadaceae</taxon>
        <taxon>Hirschia</taxon>
    </lineage>
</organism>
<dbReference type="EMBL" id="JBHTBR010000005">
    <property type="protein sequence ID" value="MFC7292815.1"/>
    <property type="molecule type" value="Genomic_DNA"/>
</dbReference>
<evidence type="ECO:0000256" key="6">
    <source>
        <dbReference type="SAM" id="Phobius"/>
    </source>
</evidence>
<feature type="transmembrane region" description="Helical" evidence="6">
    <location>
        <begin position="140"/>
        <end position="161"/>
    </location>
</feature>
<feature type="transmembrane region" description="Helical" evidence="6">
    <location>
        <begin position="80"/>
        <end position="96"/>
    </location>
</feature>
<gene>
    <name evidence="7" type="ORF">ACFQS8_14385</name>
</gene>
<dbReference type="Proteomes" id="UP001596492">
    <property type="component" value="Unassembled WGS sequence"/>
</dbReference>
<comment type="subcellular location">
    <subcellularLocation>
        <location evidence="1">Membrane</location>
        <topology evidence="1">Multi-pass membrane protein</topology>
    </subcellularLocation>
</comment>
<dbReference type="InterPro" id="IPR036259">
    <property type="entry name" value="MFS_trans_sf"/>
</dbReference>
<dbReference type="RefSeq" id="WP_382168557.1">
    <property type="nucleotide sequence ID" value="NZ_JBHTBR010000005.1"/>
</dbReference>
<feature type="transmembrane region" description="Helical" evidence="6">
    <location>
        <begin position="486"/>
        <end position="506"/>
    </location>
</feature>
<feature type="transmembrane region" description="Helical" evidence="6">
    <location>
        <begin position="45"/>
        <end position="68"/>
    </location>
</feature>
<accession>A0ABW2IPT6</accession>
<evidence type="ECO:0000256" key="5">
    <source>
        <dbReference type="ARBA" id="ARBA00023136"/>
    </source>
</evidence>
<keyword evidence="3 6" id="KW-0812">Transmembrane</keyword>
<evidence type="ECO:0000256" key="4">
    <source>
        <dbReference type="ARBA" id="ARBA00022989"/>
    </source>
</evidence>
<feature type="transmembrane region" description="Helical" evidence="6">
    <location>
        <begin position="7"/>
        <end position="25"/>
    </location>
</feature>
<feature type="transmembrane region" description="Helical" evidence="6">
    <location>
        <begin position="181"/>
        <end position="199"/>
    </location>
</feature>
<evidence type="ECO:0000256" key="3">
    <source>
        <dbReference type="ARBA" id="ARBA00022692"/>
    </source>
</evidence>
<dbReference type="Gene3D" id="1.20.1250.20">
    <property type="entry name" value="MFS general substrate transporter like domains"/>
    <property type="match status" value="2"/>
</dbReference>
<feature type="transmembrane region" description="Helical" evidence="6">
    <location>
        <begin position="453"/>
        <end position="480"/>
    </location>
</feature>
<evidence type="ECO:0000256" key="1">
    <source>
        <dbReference type="ARBA" id="ARBA00004141"/>
    </source>
</evidence>
<evidence type="ECO:0000313" key="7">
    <source>
        <dbReference type="EMBL" id="MFC7292815.1"/>
    </source>
</evidence>
<sequence>MQKPSLSFGQIWNMCFGFLGIQIGFDLQSGNMSRIFQTLGAEMDSLAILWIAAPLTGLLIQPIVGHLSDKTWGRFGRRRPYFMIGAILASLSLFVMPNSPNLWIAAGVLWILDASLNITMEPTRAFVGDMLPSRQRTMGYAMQSFFIGIGAVLAGALPWLLTQWGVENTAPEGQIPLTVHIAFYVGGAALFLAVLVTVLTTKEYSPEEMEAFEKAKRSEEGGVEPEPVENKQAQYFYKGGLIWLVLGSLLGVFFFTGRQEARPEWFGNVEFGKDLYVLAGMIAVFGIIQLVAGAMTAQRKVHNGYVEVVNDLFRMPLAMRQLAVVQFFSWFGLFAMWIYGTPAIADFHYGATNAQSALYQEAGNWWALLGAVRNGVAAAGALGIIWLATKMDNRKLHAVCMACGALGFAGLILFKAPAMLVVPMIGVGIAWAAIVSVPYAILASSVPSNKMGIYMGVFNIFIVVPQLVAATLLGFLIRTFFSNEPIWAFAIAATSFACAAIAVMFVTKTSQEEVAS</sequence>
<feature type="transmembrane region" description="Helical" evidence="6">
    <location>
        <begin position="235"/>
        <end position="255"/>
    </location>
</feature>
<feature type="transmembrane region" description="Helical" evidence="6">
    <location>
        <begin position="275"/>
        <end position="295"/>
    </location>
</feature>
<dbReference type="SUPFAM" id="SSF103473">
    <property type="entry name" value="MFS general substrate transporter"/>
    <property type="match status" value="1"/>
</dbReference>
<feature type="transmembrane region" description="Helical" evidence="6">
    <location>
        <begin position="365"/>
        <end position="389"/>
    </location>
</feature>
<keyword evidence="5 6" id="KW-0472">Membrane</keyword>
<protein>
    <submittedName>
        <fullName evidence="7">MFS transporter</fullName>
    </submittedName>
</protein>